<feature type="binding site" evidence="9">
    <location>
        <position position="124"/>
    </location>
    <ligand>
        <name>S-adenosyl-L-methionine</name>
        <dbReference type="ChEBI" id="CHEBI:59789"/>
    </ligand>
</feature>
<keyword evidence="6 9" id="KW-0489">Methyltransferase</keyword>
<comment type="subcellular location">
    <subcellularLocation>
        <location evidence="2 9">Cytoplasm</location>
    </subcellularLocation>
</comment>
<dbReference type="PROSITE" id="PS51585">
    <property type="entry name" value="SAM_MT_TPMT"/>
    <property type="match status" value="1"/>
</dbReference>
<dbReference type="InterPro" id="IPR029063">
    <property type="entry name" value="SAM-dependent_MTases_sf"/>
</dbReference>
<dbReference type="STRING" id="1303921.BSEPE_0462"/>
<proteinExistence type="inferred from homology"/>
<evidence type="ECO:0000313" key="11">
    <source>
        <dbReference type="Proteomes" id="UP000067399"/>
    </source>
</evidence>
<keyword evidence="8 9" id="KW-0949">S-adenosyl-L-methionine</keyword>
<gene>
    <name evidence="10" type="primary">tpmT</name>
    <name evidence="9" type="synonym">tpm</name>
    <name evidence="10" type="ORF">BSEPE_0462</name>
</gene>
<feature type="binding site" evidence="9">
    <location>
        <position position="11"/>
    </location>
    <ligand>
        <name>S-adenosyl-L-methionine</name>
        <dbReference type="ChEBI" id="CHEBI:59789"/>
    </ligand>
</feature>
<reference evidence="10 11" key="2">
    <citation type="journal article" date="2016" name="ISME J.">
        <title>Heterogeneous composition of key metabolic gene clusters in a vent mussel symbiont population.</title>
        <authorList>
            <person name="Ikuta T."/>
            <person name="Takaki Y."/>
            <person name="Nagai Y."/>
            <person name="Shimamura S."/>
            <person name="Tsuda M."/>
            <person name="Kawagucci S."/>
            <person name="Aoki Y."/>
            <person name="Inoue K."/>
            <person name="Teruya M."/>
            <person name="Satou K."/>
            <person name="Teruya K."/>
            <person name="Shimoji M."/>
            <person name="Tamotsu H."/>
            <person name="Hirano T."/>
            <person name="Maruyama T."/>
            <person name="Yoshida T."/>
        </authorList>
    </citation>
    <scope>NUCLEOTIDE SEQUENCE [LARGE SCALE GENOMIC DNA]</scope>
    <source>
        <strain evidence="10 11">Myojin Knoll</strain>
    </source>
</reference>
<comment type="similarity">
    <text evidence="3 9">Belongs to the class I-like SAM-binding methyltransferase superfamily. TPMT family.</text>
</comment>
<evidence type="ECO:0000256" key="4">
    <source>
        <dbReference type="ARBA" id="ARBA00011905"/>
    </source>
</evidence>
<dbReference type="NCBIfam" id="TIGR03840">
    <property type="entry name" value="TMPT_Se_Te"/>
    <property type="match status" value="1"/>
</dbReference>
<dbReference type="KEGG" id="ebh:BSEPE_0462"/>
<evidence type="ECO:0000313" key="10">
    <source>
        <dbReference type="EMBL" id="BAS67472.1"/>
    </source>
</evidence>
<dbReference type="InterPro" id="IPR008854">
    <property type="entry name" value="TPMT"/>
</dbReference>
<protein>
    <recommendedName>
        <fullName evidence="4 9">Thiopurine S-methyltransferase</fullName>
        <ecNumber evidence="4 9">2.1.1.67</ecNumber>
    </recommendedName>
    <alternativeName>
        <fullName evidence="9">Thiopurine methyltransferase</fullName>
    </alternativeName>
</protein>
<keyword evidence="7 9" id="KW-0808">Transferase</keyword>
<evidence type="ECO:0000256" key="1">
    <source>
        <dbReference type="ARBA" id="ARBA00000903"/>
    </source>
</evidence>
<evidence type="ECO:0000256" key="9">
    <source>
        <dbReference type="HAMAP-Rule" id="MF_00812"/>
    </source>
</evidence>
<dbReference type="NCBIfam" id="NF009732">
    <property type="entry name" value="PRK13255.1"/>
    <property type="match status" value="1"/>
</dbReference>
<evidence type="ECO:0000256" key="2">
    <source>
        <dbReference type="ARBA" id="ARBA00004496"/>
    </source>
</evidence>
<dbReference type="InterPro" id="IPR022474">
    <property type="entry name" value="Thiopur_S-MeTfrase_Se/Te_detox"/>
</dbReference>
<sequence>MKKMTDWIQRWKDGETGWHKDTPNDKLVKFIDCLQLERAATVLVPLCGKSQDMVYLLEQGYKVIGVELSEVAVTAFFQENAMPYTVQEANNFTVYNARNIRIFCGDFFNLDSGHLGMTSALYDRGALIALPEDLRVKYAQHLYDIIPSGCRILLLTLNYPQSQISGPPFAVDEAEVKSLFEWFECQQLECFNDIKNEPKYLHAGVDFIERATYCLHKEE</sequence>
<dbReference type="Pfam" id="PF05724">
    <property type="entry name" value="TPMT"/>
    <property type="match status" value="1"/>
</dbReference>
<dbReference type="GO" id="GO:0008119">
    <property type="term" value="F:thiopurine S-methyltransferase activity"/>
    <property type="evidence" value="ECO:0007669"/>
    <property type="project" value="UniProtKB-UniRule"/>
</dbReference>
<dbReference type="InterPro" id="IPR025835">
    <property type="entry name" value="Thiopurine_S-MeTrfase"/>
</dbReference>
<dbReference type="FunFam" id="3.40.50.150:FF:000101">
    <property type="entry name" value="Thiopurine S-methyltransferase"/>
    <property type="match status" value="1"/>
</dbReference>
<dbReference type="EC" id="2.1.1.67" evidence="4 9"/>
<evidence type="ECO:0000256" key="3">
    <source>
        <dbReference type="ARBA" id="ARBA00008145"/>
    </source>
</evidence>
<dbReference type="GO" id="GO:0005737">
    <property type="term" value="C:cytoplasm"/>
    <property type="evidence" value="ECO:0007669"/>
    <property type="project" value="UniProtKB-SubCell"/>
</dbReference>
<dbReference type="Proteomes" id="UP000067399">
    <property type="component" value="Chromosome"/>
</dbReference>
<dbReference type="Gene3D" id="3.40.50.150">
    <property type="entry name" value="Vaccinia Virus protein VP39"/>
    <property type="match status" value="1"/>
</dbReference>
<dbReference type="PANTHER" id="PTHR10259">
    <property type="entry name" value="THIOPURINE S-METHYLTRANSFERASE"/>
    <property type="match status" value="1"/>
</dbReference>
<evidence type="ECO:0000256" key="5">
    <source>
        <dbReference type="ARBA" id="ARBA00022490"/>
    </source>
</evidence>
<evidence type="ECO:0000256" key="6">
    <source>
        <dbReference type="ARBA" id="ARBA00022603"/>
    </source>
</evidence>
<evidence type="ECO:0000256" key="8">
    <source>
        <dbReference type="ARBA" id="ARBA00022691"/>
    </source>
</evidence>
<keyword evidence="5 9" id="KW-0963">Cytoplasm</keyword>
<dbReference type="GO" id="GO:0010038">
    <property type="term" value="P:response to metal ion"/>
    <property type="evidence" value="ECO:0007669"/>
    <property type="project" value="InterPro"/>
</dbReference>
<dbReference type="EMBL" id="AP013042">
    <property type="protein sequence ID" value="BAS67472.1"/>
    <property type="molecule type" value="Genomic_DNA"/>
</dbReference>
<evidence type="ECO:0000256" key="7">
    <source>
        <dbReference type="ARBA" id="ARBA00022679"/>
    </source>
</evidence>
<dbReference type="GO" id="GO:0032259">
    <property type="term" value="P:methylation"/>
    <property type="evidence" value="ECO:0007669"/>
    <property type="project" value="UniProtKB-KW"/>
</dbReference>
<dbReference type="HAMAP" id="MF_00812">
    <property type="entry name" value="Thiopur_methtran"/>
    <property type="match status" value="1"/>
</dbReference>
<accession>A0A0P0UQX3</accession>
<reference evidence="10 11" key="1">
    <citation type="journal article" date="2000" name="Mar. Ecol. Prog. Ser.">
        <title>Phylogenetic characterization of endosymbionts in three hydrothermal vent mussels: influence on host distributions.</title>
        <authorList>
            <person name="Fujiwara Y."/>
            <person name="Takai K."/>
            <person name="Uematsu K."/>
            <person name="Tsuchida S."/>
            <person name="Hunt J.C."/>
            <person name="Hashimoto J."/>
        </authorList>
    </citation>
    <scope>NUCLEOTIDE SEQUENCE [LARGE SCALE GENOMIC DNA]</scope>
    <source>
        <strain evidence="10 11">Myojin Knoll</strain>
    </source>
</reference>
<comment type="catalytic activity">
    <reaction evidence="1 9">
        <text>S-adenosyl-L-methionine + a thiopurine = S-adenosyl-L-homocysteine + a thiopurine S-methylether.</text>
        <dbReference type="EC" id="2.1.1.67"/>
    </reaction>
</comment>
<dbReference type="SUPFAM" id="SSF53335">
    <property type="entry name" value="S-adenosyl-L-methionine-dependent methyltransferases"/>
    <property type="match status" value="1"/>
</dbReference>
<dbReference type="PIRSF" id="PIRSF023956">
    <property type="entry name" value="Thiopurine_S-methyltransferase"/>
    <property type="match status" value="1"/>
</dbReference>
<feature type="binding site" evidence="9">
    <location>
        <position position="46"/>
    </location>
    <ligand>
        <name>S-adenosyl-L-methionine</name>
        <dbReference type="ChEBI" id="CHEBI:59789"/>
    </ligand>
</feature>
<keyword evidence="11" id="KW-1185">Reference proteome</keyword>
<dbReference type="AlphaFoldDB" id="A0A0P0UQX3"/>
<name>A0A0P0UQX3_9GAMM</name>
<feature type="binding site" evidence="9">
    <location>
        <position position="67"/>
    </location>
    <ligand>
        <name>S-adenosyl-L-methionine</name>
        <dbReference type="ChEBI" id="CHEBI:59789"/>
    </ligand>
</feature>
<organism evidence="10 11">
    <name type="scientific">endosymbiont of Bathymodiolus septemdierum str. Myojin knoll</name>
    <dbReference type="NCBI Taxonomy" id="1303921"/>
    <lineage>
        <taxon>Bacteria</taxon>
        <taxon>Pseudomonadati</taxon>
        <taxon>Pseudomonadota</taxon>
        <taxon>Gammaproteobacteria</taxon>
        <taxon>sulfur-oxidizing symbionts</taxon>
    </lineage>
</organism>
<dbReference type="PANTHER" id="PTHR10259:SF11">
    <property type="entry name" value="THIOPURINE S-METHYLTRANSFERASE"/>
    <property type="match status" value="1"/>
</dbReference>